<feature type="domain" description="N-acetyltransferase" evidence="1">
    <location>
        <begin position="10"/>
        <end position="155"/>
    </location>
</feature>
<dbReference type="SUPFAM" id="SSF55729">
    <property type="entry name" value="Acyl-CoA N-acyltransferases (Nat)"/>
    <property type="match status" value="1"/>
</dbReference>
<evidence type="ECO:0000313" key="2">
    <source>
        <dbReference type="EMBL" id="CAB4703096.1"/>
    </source>
</evidence>
<protein>
    <submittedName>
        <fullName evidence="2">Unannotated protein</fullName>
    </submittedName>
</protein>
<sequence>MIVIPLDNRRVALRWATPRDGDLLAAGFQRLSAESRRMRFFSAMPRMPDSVKRSLLSIEPPRHFAVVAFDMDTLDDTSHSPFEAAIGVARLIAIPQRAGTSEFAMTVVDEFQHHGLGHLLFELLLVAADHVGIHTIEADVLTENGAMSALLHHYGSLSSHPTRDYSTTHMSVAVAPNLSAISAERRAAFDELIQLERRLTRVAPSS</sequence>
<accession>A0A6J6PWX9</accession>
<name>A0A6J6PWX9_9ZZZZ</name>
<dbReference type="InterPro" id="IPR016181">
    <property type="entry name" value="Acyl_CoA_acyltransferase"/>
</dbReference>
<reference evidence="2" key="1">
    <citation type="submission" date="2020-05" db="EMBL/GenBank/DDBJ databases">
        <authorList>
            <person name="Chiriac C."/>
            <person name="Salcher M."/>
            <person name="Ghai R."/>
            <person name="Kavagutti S V."/>
        </authorList>
    </citation>
    <scope>NUCLEOTIDE SEQUENCE</scope>
</reference>
<evidence type="ECO:0000313" key="3">
    <source>
        <dbReference type="EMBL" id="CAB4805669.1"/>
    </source>
</evidence>
<gene>
    <name evidence="2" type="ORF">UFOPK2366_01364</name>
    <name evidence="3" type="ORF">UFOPK2992_01267</name>
</gene>
<dbReference type="Pfam" id="PF13302">
    <property type="entry name" value="Acetyltransf_3"/>
    <property type="match status" value="1"/>
</dbReference>
<evidence type="ECO:0000259" key="1">
    <source>
        <dbReference type="Pfam" id="PF13302"/>
    </source>
</evidence>
<dbReference type="GO" id="GO:0016747">
    <property type="term" value="F:acyltransferase activity, transferring groups other than amino-acyl groups"/>
    <property type="evidence" value="ECO:0007669"/>
    <property type="project" value="InterPro"/>
</dbReference>
<dbReference type="EMBL" id="CAFAAI010000227">
    <property type="protein sequence ID" value="CAB4805669.1"/>
    <property type="molecule type" value="Genomic_DNA"/>
</dbReference>
<organism evidence="2">
    <name type="scientific">freshwater metagenome</name>
    <dbReference type="NCBI Taxonomy" id="449393"/>
    <lineage>
        <taxon>unclassified sequences</taxon>
        <taxon>metagenomes</taxon>
        <taxon>ecological metagenomes</taxon>
    </lineage>
</organism>
<dbReference type="AlphaFoldDB" id="A0A6J6PWX9"/>
<dbReference type="InterPro" id="IPR000182">
    <property type="entry name" value="GNAT_dom"/>
</dbReference>
<dbReference type="Gene3D" id="3.40.630.30">
    <property type="match status" value="1"/>
</dbReference>
<dbReference type="EMBL" id="CAEZXM010000269">
    <property type="protein sequence ID" value="CAB4703096.1"/>
    <property type="molecule type" value="Genomic_DNA"/>
</dbReference>
<proteinExistence type="predicted"/>